<dbReference type="AlphaFoldDB" id="A0A2J8VUZ2"/>
<dbReference type="EMBL" id="NDHI03003408">
    <property type="protein sequence ID" value="PNJ61349.1"/>
    <property type="molecule type" value="Genomic_DNA"/>
</dbReference>
<gene>
    <name evidence="1" type="ORF">CR201_G0015135</name>
</gene>
<protein>
    <submittedName>
        <fullName evidence="1">TSNAXIP1 isoform 12</fullName>
    </submittedName>
</protein>
<organism evidence="1">
    <name type="scientific">Pongo abelii</name>
    <name type="common">Sumatran orangutan</name>
    <name type="synonym">Pongo pygmaeus abelii</name>
    <dbReference type="NCBI Taxonomy" id="9601"/>
    <lineage>
        <taxon>Eukaryota</taxon>
        <taxon>Metazoa</taxon>
        <taxon>Chordata</taxon>
        <taxon>Craniata</taxon>
        <taxon>Vertebrata</taxon>
        <taxon>Euteleostomi</taxon>
        <taxon>Mammalia</taxon>
        <taxon>Eutheria</taxon>
        <taxon>Euarchontoglires</taxon>
        <taxon>Primates</taxon>
        <taxon>Haplorrhini</taxon>
        <taxon>Catarrhini</taxon>
        <taxon>Hominidae</taxon>
        <taxon>Pongo</taxon>
    </lineage>
</organism>
<proteinExistence type="predicted"/>
<sequence>MKAEEKHEISLLKKEKMNLLKIIDKKNEEKISL</sequence>
<accession>A0A2J8VUZ2</accession>
<name>A0A2J8VUZ2_PONAB</name>
<reference evidence="1" key="1">
    <citation type="submission" date="2017-12" db="EMBL/GenBank/DDBJ databases">
        <title>High-resolution comparative analysis of great ape genomes.</title>
        <authorList>
            <person name="Pollen A."/>
            <person name="Hastie A."/>
            <person name="Hormozdiari F."/>
            <person name="Dougherty M."/>
            <person name="Liu R."/>
            <person name="Chaisson M."/>
            <person name="Hoppe E."/>
            <person name="Hill C."/>
            <person name="Pang A."/>
            <person name="Hillier L."/>
            <person name="Baker C."/>
            <person name="Armstrong J."/>
            <person name="Shendure J."/>
            <person name="Paten B."/>
            <person name="Wilson R."/>
            <person name="Chao H."/>
            <person name="Schneider V."/>
            <person name="Ventura M."/>
            <person name="Kronenberg Z."/>
            <person name="Murali S."/>
            <person name="Gordon D."/>
            <person name="Cantsilieris S."/>
            <person name="Munson K."/>
            <person name="Nelson B."/>
            <person name="Raja A."/>
            <person name="Underwood J."/>
            <person name="Diekhans M."/>
            <person name="Fiddes I."/>
            <person name="Haussler D."/>
            <person name="Eichler E."/>
        </authorList>
    </citation>
    <scope>NUCLEOTIDE SEQUENCE [LARGE SCALE GENOMIC DNA]</scope>
    <source>
        <strain evidence="1">Susie</strain>
    </source>
</reference>
<comment type="caution">
    <text evidence="1">The sequence shown here is derived from an EMBL/GenBank/DDBJ whole genome shotgun (WGS) entry which is preliminary data.</text>
</comment>
<evidence type="ECO:0000313" key="1">
    <source>
        <dbReference type="EMBL" id="PNJ61349.1"/>
    </source>
</evidence>
<feature type="non-terminal residue" evidence="1">
    <location>
        <position position="33"/>
    </location>
</feature>